<accession>A0A0F9IXN8</accession>
<keyword evidence="1" id="KW-1133">Transmembrane helix</keyword>
<feature type="transmembrane region" description="Helical" evidence="1">
    <location>
        <begin position="37"/>
        <end position="55"/>
    </location>
</feature>
<reference evidence="2" key="1">
    <citation type="journal article" date="2015" name="Nature">
        <title>Complex archaea that bridge the gap between prokaryotes and eukaryotes.</title>
        <authorList>
            <person name="Spang A."/>
            <person name="Saw J.H."/>
            <person name="Jorgensen S.L."/>
            <person name="Zaremba-Niedzwiedzka K."/>
            <person name="Martijn J."/>
            <person name="Lind A.E."/>
            <person name="van Eijk R."/>
            <person name="Schleper C."/>
            <person name="Guy L."/>
            <person name="Ettema T.J."/>
        </authorList>
    </citation>
    <scope>NUCLEOTIDE SEQUENCE</scope>
</reference>
<dbReference type="AlphaFoldDB" id="A0A0F9IXN8"/>
<comment type="caution">
    <text evidence="2">The sequence shown here is derived from an EMBL/GenBank/DDBJ whole genome shotgun (WGS) entry which is preliminary data.</text>
</comment>
<gene>
    <name evidence="2" type="ORF">LCGC14_1524440</name>
</gene>
<evidence type="ECO:0000256" key="1">
    <source>
        <dbReference type="SAM" id="Phobius"/>
    </source>
</evidence>
<proteinExistence type="predicted"/>
<protein>
    <submittedName>
        <fullName evidence="2">Uncharacterized protein</fullName>
    </submittedName>
</protein>
<sequence>MIEQYYYAFLHVLIELVKLLETTWWKYVDMIHTYPEIAITVLLSSILVLIILRTIRKMKVITYEGTEIHDLIRAMRGDE</sequence>
<keyword evidence="1" id="KW-0812">Transmembrane</keyword>
<keyword evidence="1" id="KW-0472">Membrane</keyword>
<dbReference type="EMBL" id="LAZR01011354">
    <property type="protein sequence ID" value="KKM62159.1"/>
    <property type="molecule type" value="Genomic_DNA"/>
</dbReference>
<name>A0A0F9IXN8_9ZZZZ</name>
<organism evidence="2">
    <name type="scientific">marine sediment metagenome</name>
    <dbReference type="NCBI Taxonomy" id="412755"/>
    <lineage>
        <taxon>unclassified sequences</taxon>
        <taxon>metagenomes</taxon>
        <taxon>ecological metagenomes</taxon>
    </lineage>
</organism>
<evidence type="ECO:0000313" key="2">
    <source>
        <dbReference type="EMBL" id="KKM62159.1"/>
    </source>
</evidence>